<dbReference type="Proteomes" id="UP001300692">
    <property type="component" value="Unassembled WGS sequence"/>
</dbReference>
<evidence type="ECO:0000313" key="1">
    <source>
        <dbReference type="EMBL" id="MCV9389085.1"/>
    </source>
</evidence>
<accession>A0ABT3D003</accession>
<gene>
    <name evidence="1" type="ORF">N7U62_20600</name>
</gene>
<dbReference type="EMBL" id="JAOYOD010000001">
    <property type="protein sequence ID" value="MCV9389085.1"/>
    <property type="molecule type" value="Genomic_DNA"/>
</dbReference>
<proteinExistence type="predicted"/>
<sequence>MIRFIARHITRPLSVLLSIYMINLSMDAADQEGRFDPSVNEIESIVEFVYEIVLDQTNFFPEQDEPDPENKTCLLHLYPMVCADSFQLRDPFGFPIDIKGNWPRINYTDPFLSITLPPPRS</sequence>
<name>A0ABT3D003_9BACT</name>
<dbReference type="RefSeq" id="WP_264140000.1">
    <property type="nucleotide sequence ID" value="NZ_JAOYOD010000001.1"/>
</dbReference>
<organism evidence="1 2">
    <name type="scientific">Reichenbachiella ulvae</name>
    <dbReference type="NCBI Taxonomy" id="2980104"/>
    <lineage>
        <taxon>Bacteria</taxon>
        <taxon>Pseudomonadati</taxon>
        <taxon>Bacteroidota</taxon>
        <taxon>Cytophagia</taxon>
        <taxon>Cytophagales</taxon>
        <taxon>Reichenbachiellaceae</taxon>
        <taxon>Reichenbachiella</taxon>
    </lineage>
</organism>
<keyword evidence="2" id="KW-1185">Reference proteome</keyword>
<comment type="caution">
    <text evidence="1">The sequence shown here is derived from an EMBL/GenBank/DDBJ whole genome shotgun (WGS) entry which is preliminary data.</text>
</comment>
<protein>
    <submittedName>
        <fullName evidence="1">Uncharacterized protein</fullName>
    </submittedName>
</protein>
<reference evidence="1 2" key="1">
    <citation type="submission" date="2022-10" db="EMBL/GenBank/DDBJ databases">
        <title>Comparative genomics and taxonomic characterization of three novel marine species of genus Reichenbachiella exhibiting antioxidant and polysaccharide degradation activities.</title>
        <authorList>
            <person name="Muhammad N."/>
            <person name="Lee Y.-J."/>
            <person name="Ko J."/>
            <person name="Kim S.-G."/>
        </authorList>
    </citation>
    <scope>NUCLEOTIDE SEQUENCE [LARGE SCALE GENOMIC DNA]</scope>
    <source>
        <strain evidence="1 2">ABR2-5</strain>
    </source>
</reference>
<evidence type="ECO:0000313" key="2">
    <source>
        <dbReference type="Proteomes" id="UP001300692"/>
    </source>
</evidence>